<organism evidence="5 6">
    <name type="scientific">Vitrella brassicaformis (strain CCMP3155)</name>
    <dbReference type="NCBI Taxonomy" id="1169540"/>
    <lineage>
        <taxon>Eukaryota</taxon>
        <taxon>Sar</taxon>
        <taxon>Alveolata</taxon>
        <taxon>Colpodellida</taxon>
        <taxon>Vitrellaceae</taxon>
        <taxon>Vitrella</taxon>
    </lineage>
</organism>
<keyword evidence="2" id="KW-0496">Mitochondrion</keyword>
<keyword evidence="6" id="KW-1185">Reference proteome</keyword>
<proteinExistence type="predicted"/>
<name>A0A0G4F6G2_VITBC</name>
<dbReference type="Proteomes" id="UP000041254">
    <property type="component" value="Unassembled WGS sequence"/>
</dbReference>
<protein>
    <recommendedName>
        <fullName evidence="7">CHCH domain-containing protein</fullName>
    </recommendedName>
</protein>
<dbReference type="GO" id="GO:0005739">
    <property type="term" value="C:mitochondrion"/>
    <property type="evidence" value="ECO:0007669"/>
    <property type="project" value="UniProtKB-SubCell"/>
</dbReference>
<gene>
    <name evidence="5" type="ORF">Vbra_8866</name>
</gene>
<evidence type="ECO:0000256" key="3">
    <source>
        <dbReference type="ARBA" id="ARBA00023157"/>
    </source>
</evidence>
<comment type="subcellular location">
    <subcellularLocation>
        <location evidence="1">Mitochondrion</location>
    </subcellularLocation>
</comment>
<reference evidence="5 6" key="1">
    <citation type="submission" date="2014-11" db="EMBL/GenBank/DDBJ databases">
        <authorList>
            <person name="Zhu J."/>
            <person name="Qi W."/>
            <person name="Song R."/>
        </authorList>
    </citation>
    <scope>NUCLEOTIDE SEQUENCE [LARGE SCALE GENOMIC DNA]</scope>
</reference>
<dbReference type="PROSITE" id="PS51808">
    <property type="entry name" value="CHCH"/>
    <property type="match status" value="1"/>
</dbReference>
<dbReference type="InterPro" id="IPR048280">
    <property type="entry name" value="COX6B-like"/>
</dbReference>
<dbReference type="FunCoup" id="A0A0G4F6G2">
    <property type="interactions" value="1"/>
</dbReference>
<feature type="compositionally biased region" description="Low complexity" evidence="4">
    <location>
        <begin position="1"/>
        <end position="24"/>
    </location>
</feature>
<sequence>MSESTSASPPAASKPSEAAQPAAPTHMPPFFPIVRKGCEEVSKAFFACLEEHTQPGQTSTGLEAMQRCQQQRADYEKCFHESMKKQKPPLVRTQWSTRPLGEDDDDE</sequence>
<feature type="region of interest" description="Disordered" evidence="4">
    <location>
        <begin position="85"/>
        <end position="107"/>
    </location>
</feature>
<evidence type="ECO:0000313" key="6">
    <source>
        <dbReference type="Proteomes" id="UP000041254"/>
    </source>
</evidence>
<evidence type="ECO:0008006" key="7">
    <source>
        <dbReference type="Google" id="ProtNLM"/>
    </source>
</evidence>
<keyword evidence="3" id="KW-1015">Disulfide bond</keyword>
<evidence type="ECO:0000313" key="5">
    <source>
        <dbReference type="EMBL" id="CEM08004.1"/>
    </source>
</evidence>
<dbReference type="AlphaFoldDB" id="A0A0G4F6G2"/>
<evidence type="ECO:0000256" key="1">
    <source>
        <dbReference type="ARBA" id="ARBA00004173"/>
    </source>
</evidence>
<accession>A0A0G4F6G2</accession>
<evidence type="ECO:0000256" key="4">
    <source>
        <dbReference type="SAM" id="MobiDB-lite"/>
    </source>
</evidence>
<dbReference type="VEuPathDB" id="CryptoDB:Vbra_8866"/>
<dbReference type="OrthoDB" id="345103at2759"/>
<dbReference type="Pfam" id="PF02297">
    <property type="entry name" value="COX6B"/>
    <property type="match status" value="1"/>
</dbReference>
<evidence type="ECO:0000256" key="2">
    <source>
        <dbReference type="ARBA" id="ARBA00023128"/>
    </source>
</evidence>
<feature type="region of interest" description="Disordered" evidence="4">
    <location>
        <begin position="1"/>
        <end position="27"/>
    </location>
</feature>
<dbReference type="OMA" id="FACLEEH"/>
<dbReference type="InParanoid" id="A0A0G4F6G2"/>
<dbReference type="EMBL" id="CDMY01000382">
    <property type="protein sequence ID" value="CEM08004.1"/>
    <property type="molecule type" value="Genomic_DNA"/>
</dbReference>